<feature type="transmembrane region" description="Helical" evidence="7">
    <location>
        <begin position="375"/>
        <end position="395"/>
    </location>
</feature>
<dbReference type="GO" id="GO:0004713">
    <property type="term" value="F:protein tyrosine kinase activity"/>
    <property type="evidence" value="ECO:0007669"/>
    <property type="project" value="TreeGrafter"/>
</dbReference>
<evidence type="ECO:0000313" key="11">
    <source>
        <dbReference type="Proteomes" id="UP000245890"/>
    </source>
</evidence>
<dbReference type="EMBL" id="QENQ01000001">
    <property type="protein sequence ID" value="PVX29542.1"/>
    <property type="molecule type" value="Genomic_DNA"/>
</dbReference>
<evidence type="ECO:0000256" key="3">
    <source>
        <dbReference type="ARBA" id="ARBA00022692"/>
    </source>
</evidence>
<comment type="subcellular location">
    <subcellularLocation>
        <location evidence="1">Cell membrane</location>
        <topology evidence="1">Multi-pass membrane protein</topology>
    </subcellularLocation>
</comment>
<dbReference type="AlphaFoldDB" id="A0A2U0SDT2"/>
<dbReference type="GO" id="GO:0005886">
    <property type="term" value="C:plasma membrane"/>
    <property type="evidence" value="ECO:0007669"/>
    <property type="project" value="UniProtKB-SubCell"/>
</dbReference>
<proteinExistence type="predicted"/>
<feature type="region of interest" description="Disordered" evidence="6">
    <location>
        <begin position="430"/>
        <end position="449"/>
    </location>
</feature>
<evidence type="ECO:0000259" key="9">
    <source>
        <dbReference type="Pfam" id="PF13807"/>
    </source>
</evidence>
<dbReference type="InterPro" id="IPR032807">
    <property type="entry name" value="GNVR"/>
</dbReference>
<name>A0A2U0SDT2_9SPHN</name>
<comment type="caution">
    <text evidence="10">The sequence shown here is derived from an EMBL/GenBank/DDBJ whole genome shotgun (WGS) entry which is preliminary data.</text>
</comment>
<feature type="domain" description="Polysaccharide chain length determinant N-terminal" evidence="8">
    <location>
        <begin position="2"/>
        <end position="89"/>
    </location>
</feature>
<gene>
    <name evidence="10" type="ORF">DD559_09615</name>
</gene>
<keyword evidence="11" id="KW-1185">Reference proteome</keyword>
<evidence type="ECO:0000259" key="8">
    <source>
        <dbReference type="Pfam" id="PF02706"/>
    </source>
</evidence>
<dbReference type="RefSeq" id="WP_116468977.1">
    <property type="nucleotide sequence ID" value="NZ_QENQ01000001.1"/>
</dbReference>
<evidence type="ECO:0000256" key="7">
    <source>
        <dbReference type="SAM" id="Phobius"/>
    </source>
</evidence>
<dbReference type="Proteomes" id="UP000245890">
    <property type="component" value="Unassembled WGS sequence"/>
</dbReference>
<evidence type="ECO:0000256" key="5">
    <source>
        <dbReference type="ARBA" id="ARBA00023136"/>
    </source>
</evidence>
<evidence type="ECO:0000256" key="4">
    <source>
        <dbReference type="ARBA" id="ARBA00022989"/>
    </source>
</evidence>
<sequence length="449" mass="48492">MNIVQFFRILWARRWIILPAFLICVVTATLVVQFLPSRYRATTRIVLDTFKPDPVTGQVMSSQFMRAYVQTQVELIEDYATAGRVVDELGWASDPANIAAFNDSSSAATGDIRRWLAKQIVSNTNANVIEGSNILEISYSDSSPERAEQIANMIRQAFLTQALAAKRQAAAKSAEWYTQQAQAARNALIAAADARTAFAKKAGIVLTETGSDLDTQKLEQLQGQSAAASTAAAPVAAAGIGPAQMQLAQIDQQIQQAATSLGPNHPTFQALQRQREVYARAAAQERAQASAANTSNRGAAESAANAQRARVLGNRQDVDRLMELQRDVTLKQDQYMKAAQRVADLRLEASSNETGMTTLSEASAPEFPYYPKVPLIIGGAAGFGLGLGVLIALLVELLGRRVRSADDLEVAVEAPVFGVVQSRTNLASRLRRSQQTTGQSHEFQGAAVE</sequence>
<evidence type="ECO:0000256" key="2">
    <source>
        <dbReference type="ARBA" id="ARBA00022475"/>
    </source>
</evidence>
<accession>A0A2U0SDT2</accession>
<dbReference type="InterPro" id="IPR003856">
    <property type="entry name" value="LPS_length_determ_N"/>
</dbReference>
<evidence type="ECO:0000256" key="1">
    <source>
        <dbReference type="ARBA" id="ARBA00004651"/>
    </source>
</evidence>
<feature type="domain" description="Tyrosine-protein kinase G-rich" evidence="9">
    <location>
        <begin position="321"/>
        <end position="394"/>
    </location>
</feature>
<dbReference type="Pfam" id="PF02706">
    <property type="entry name" value="Wzz"/>
    <property type="match status" value="1"/>
</dbReference>
<evidence type="ECO:0000313" key="10">
    <source>
        <dbReference type="EMBL" id="PVX29542.1"/>
    </source>
</evidence>
<dbReference type="Pfam" id="PF13807">
    <property type="entry name" value="GNVR"/>
    <property type="match status" value="1"/>
</dbReference>
<keyword evidence="3 7" id="KW-0812">Transmembrane</keyword>
<dbReference type="InterPro" id="IPR050445">
    <property type="entry name" value="Bact_polysacc_biosynth/exp"/>
</dbReference>
<feature type="compositionally biased region" description="Polar residues" evidence="6">
    <location>
        <begin position="430"/>
        <end position="442"/>
    </location>
</feature>
<keyword evidence="5 7" id="KW-0472">Membrane</keyword>
<dbReference type="PANTHER" id="PTHR32309">
    <property type="entry name" value="TYROSINE-PROTEIN KINASE"/>
    <property type="match status" value="1"/>
</dbReference>
<dbReference type="OrthoDB" id="7504426at2"/>
<dbReference type="PANTHER" id="PTHR32309:SF13">
    <property type="entry name" value="FERRIC ENTEROBACTIN TRANSPORT PROTEIN FEPE"/>
    <property type="match status" value="1"/>
</dbReference>
<reference evidence="10 11" key="1">
    <citation type="submission" date="2018-05" db="EMBL/GenBank/DDBJ databases">
        <title>Description of Sphingomonas pokkalii sp nov, isolated from the rhizosphere of saline tolerant pokkali rice and its draft genome analysis.</title>
        <authorList>
            <person name="Menon R."/>
            <person name="Kumari S."/>
            <person name="Rameshkumar N."/>
        </authorList>
    </citation>
    <scope>NUCLEOTIDE SEQUENCE [LARGE SCALE GENOMIC DNA]</scope>
    <source>
        <strain evidence="10 11">L3B27</strain>
    </source>
</reference>
<organism evidence="10 11">
    <name type="scientific">Sphingomonas pokkalii</name>
    <dbReference type="NCBI Taxonomy" id="2175090"/>
    <lineage>
        <taxon>Bacteria</taxon>
        <taxon>Pseudomonadati</taxon>
        <taxon>Pseudomonadota</taxon>
        <taxon>Alphaproteobacteria</taxon>
        <taxon>Sphingomonadales</taxon>
        <taxon>Sphingomonadaceae</taxon>
        <taxon>Sphingomonas</taxon>
    </lineage>
</organism>
<evidence type="ECO:0000256" key="6">
    <source>
        <dbReference type="SAM" id="MobiDB-lite"/>
    </source>
</evidence>
<keyword evidence="2" id="KW-1003">Cell membrane</keyword>
<protein>
    <submittedName>
        <fullName evidence="10">Exopolysaccharide biosynthesis protein EpsF</fullName>
    </submittedName>
</protein>
<feature type="transmembrane region" description="Helical" evidence="7">
    <location>
        <begin position="15"/>
        <end position="35"/>
    </location>
</feature>
<keyword evidence="4 7" id="KW-1133">Transmembrane helix</keyword>